<dbReference type="Proteomes" id="UP000799779">
    <property type="component" value="Unassembled WGS sequence"/>
</dbReference>
<dbReference type="Gene3D" id="3.40.50.720">
    <property type="entry name" value="NAD(P)-binding Rossmann-like Domain"/>
    <property type="match status" value="4"/>
</dbReference>
<dbReference type="OrthoDB" id="9991913at2759"/>
<dbReference type="GO" id="GO:0016618">
    <property type="term" value="F:hydroxypyruvate reductase [NAD(P)H] activity"/>
    <property type="evidence" value="ECO:0007669"/>
    <property type="project" value="TreeGrafter"/>
</dbReference>
<evidence type="ECO:0000313" key="6">
    <source>
        <dbReference type="Proteomes" id="UP000799779"/>
    </source>
</evidence>
<dbReference type="EMBL" id="ML977610">
    <property type="protein sequence ID" value="KAF1997701.1"/>
    <property type="molecule type" value="Genomic_DNA"/>
</dbReference>
<keyword evidence="6" id="KW-1185">Reference proteome</keyword>
<dbReference type="SUPFAM" id="SSF51735">
    <property type="entry name" value="NAD(P)-binding Rossmann-fold domains"/>
    <property type="match status" value="1"/>
</dbReference>
<evidence type="ECO:0000259" key="3">
    <source>
        <dbReference type="Pfam" id="PF00389"/>
    </source>
</evidence>
<dbReference type="GO" id="GO:0051287">
    <property type="term" value="F:NAD binding"/>
    <property type="evidence" value="ECO:0007669"/>
    <property type="project" value="InterPro"/>
</dbReference>
<evidence type="ECO:0000256" key="2">
    <source>
        <dbReference type="RuleBase" id="RU003719"/>
    </source>
</evidence>
<dbReference type="InterPro" id="IPR006139">
    <property type="entry name" value="D-isomer_2_OHA_DH_cat_dom"/>
</dbReference>
<comment type="similarity">
    <text evidence="2">Belongs to the D-isomer specific 2-hydroxyacid dehydrogenase family.</text>
</comment>
<dbReference type="Pfam" id="PF02826">
    <property type="entry name" value="2-Hacid_dh_C"/>
    <property type="match status" value="2"/>
</dbReference>
<dbReference type="PROSITE" id="PS00065">
    <property type="entry name" value="D_2_HYDROXYACID_DH_1"/>
    <property type="match status" value="1"/>
</dbReference>
<name>A0A6A5WC36_9PLEO</name>
<sequence length="233" mass="25508">MATDTQLPTLISSKGPIHVFTIRVGTPPFEQFDAELLASLVLSCNIIVSASAGFNAFDVEWMAEEGITFCNSKSAKGLVPAKDPAGLTLGIVGLGAIGKYIARKATVFNLEIKYHNHTRFLVAEEKHFTDKFAAMRDGTFLINTARGAVLDEEALEVARSSEKTARAGLDVLCNERSVDRWFFDRDDVIIQPNLGGLADVAFCKAEMGCFEIIRAFFETGKANSVVNLRQLKR</sequence>
<accession>A0A6A5WC36</accession>
<dbReference type="GO" id="GO:0005829">
    <property type="term" value="C:cytosol"/>
    <property type="evidence" value="ECO:0007669"/>
    <property type="project" value="TreeGrafter"/>
</dbReference>
<evidence type="ECO:0000256" key="1">
    <source>
        <dbReference type="ARBA" id="ARBA00023002"/>
    </source>
</evidence>
<dbReference type="PROSITE" id="PS00671">
    <property type="entry name" value="D_2_HYDROXYACID_DH_3"/>
    <property type="match status" value="1"/>
</dbReference>
<keyword evidence="1 2" id="KW-0560">Oxidoreductase</keyword>
<gene>
    <name evidence="5" type="ORF">P154DRAFT_547235</name>
</gene>
<evidence type="ECO:0000259" key="4">
    <source>
        <dbReference type="Pfam" id="PF02826"/>
    </source>
</evidence>
<dbReference type="InterPro" id="IPR029752">
    <property type="entry name" value="D-isomer_DH_CS1"/>
</dbReference>
<dbReference type="InterPro" id="IPR036291">
    <property type="entry name" value="NAD(P)-bd_dom_sf"/>
</dbReference>
<protein>
    <submittedName>
        <fullName evidence="5">NAD(P)-binding protein</fullName>
    </submittedName>
</protein>
<dbReference type="AlphaFoldDB" id="A0A6A5WC36"/>
<feature type="domain" description="D-isomer specific 2-hydroxyacid dehydrogenase catalytic" evidence="3">
    <location>
        <begin position="18"/>
        <end position="75"/>
    </location>
</feature>
<dbReference type="InterPro" id="IPR029753">
    <property type="entry name" value="D-isomer_DH_CS"/>
</dbReference>
<dbReference type="PANTHER" id="PTHR10996:SF129">
    <property type="entry name" value="2-HYDROXYACID DEHYDROGENASE C1773.17C-RELATED"/>
    <property type="match status" value="1"/>
</dbReference>
<dbReference type="SUPFAM" id="SSF52283">
    <property type="entry name" value="Formate/glycerate dehydrogenase catalytic domain-like"/>
    <property type="match status" value="1"/>
</dbReference>
<organism evidence="5 6">
    <name type="scientific">Amniculicola lignicola CBS 123094</name>
    <dbReference type="NCBI Taxonomy" id="1392246"/>
    <lineage>
        <taxon>Eukaryota</taxon>
        <taxon>Fungi</taxon>
        <taxon>Dikarya</taxon>
        <taxon>Ascomycota</taxon>
        <taxon>Pezizomycotina</taxon>
        <taxon>Dothideomycetes</taxon>
        <taxon>Pleosporomycetidae</taxon>
        <taxon>Pleosporales</taxon>
        <taxon>Amniculicolaceae</taxon>
        <taxon>Amniculicola</taxon>
    </lineage>
</organism>
<proteinExistence type="inferred from homology"/>
<dbReference type="Pfam" id="PF00389">
    <property type="entry name" value="2-Hacid_dh"/>
    <property type="match status" value="1"/>
</dbReference>
<feature type="domain" description="D-isomer specific 2-hydroxyacid dehydrogenase NAD-binding" evidence="4">
    <location>
        <begin position="76"/>
        <end position="119"/>
    </location>
</feature>
<dbReference type="GO" id="GO:0030267">
    <property type="term" value="F:glyoxylate reductase (NADPH) activity"/>
    <property type="evidence" value="ECO:0007669"/>
    <property type="project" value="TreeGrafter"/>
</dbReference>
<feature type="domain" description="D-isomer specific 2-hydroxyacid dehydrogenase NAD-binding" evidence="4">
    <location>
        <begin position="130"/>
        <end position="193"/>
    </location>
</feature>
<dbReference type="InterPro" id="IPR050223">
    <property type="entry name" value="D-isomer_2-hydroxyacid_DH"/>
</dbReference>
<dbReference type="InterPro" id="IPR006140">
    <property type="entry name" value="D-isomer_DH_NAD-bd"/>
</dbReference>
<reference evidence="5" key="1">
    <citation type="journal article" date="2020" name="Stud. Mycol.">
        <title>101 Dothideomycetes genomes: a test case for predicting lifestyles and emergence of pathogens.</title>
        <authorList>
            <person name="Haridas S."/>
            <person name="Albert R."/>
            <person name="Binder M."/>
            <person name="Bloem J."/>
            <person name="Labutti K."/>
            <person name="Salamov A."/>
            <person name="Andreopoulos B."/>
            <person name="Baker S."/>
            <person name="Barry K."/>
            <person name="Bills G."/>
            <person name="Bluhm B."/>
            <person name="Cannon C."/>
            <person name="Castanera R."/>
            <person name="Culley D."/>
            <person name="Daum C."/>
            <person name="Ezra D."/>
            <person name="Gonzalez J."/>
            <person name="Henrissat B."/>
            <person name="Kuo A."/>
            <person name="Liang C."/>
            <person name="Lipzen A."/>
            <person name="Lutzoni F."/>
            <person name="Magnuson J."/>
            <person name="Mondo S."/>
            <person name="Nolan M."/>
            <person name="Ohm R."/>
            <person name="Pangilinan J."/>
            <person name="Park H.-J."/>
            <person name="Ramirez L."/>
            <person name="Alfaro M."/>
            <person name="Sun H."/>
            <person name="Tritt A."/>
            <person name="Yoshinaga Y."/>
            <person name="Zwiers L.-H."/>
            <person name="Turgeon B."/>
            <person name="Goodwin S."/>
            <person name="Spatafora J."/>
            <person name="Crous P."/>
            <person name="Grigoriev I."/>
        </authorList>
    </citation>
    <scope>NUCLEOTIDE SEQUENCE</scope>
    <source>
        <strain evidence="5">CBS 123094</strain>
    </source>
</reference>
<dbReference type="PANTHER" id="PTHR10996">
    <property type="entry name" value="2-HYDROXYACID DEHYDROGENASE-RELATED"/>
    <property type="match status" value="1"/>
</dbReference>
<evidence type="ECO:0000313" key="5">
    <source>
        <dbReference type="EMBL" id="KAF1997701.1"/>
    </source>
</evidence>